<dbReference type="Pfam" id="PF13556">
    <property type="entry name" value="HTH_30"/>
    <property type="match status" value="1"/>
</dbReference>
<evidence type="ECO:0000313" key="5">
    <source>
        <dbReference type="EMBL" id="MXQ63467.1"/>
    </source>
</evidence>
<comment type="caution">
    <text evidence="5">The sequence shown here is derived from an EMBL/GenBank/DDBJ whole genome shotgun (WGS) entry which is preliminary data.</text>
</comment>
<evidence type="ECO:0000259" key="4">
    <source>
        <dbReference type="Pfam" id="PF17853"/>
    </source>
</evidence>
<evidence type="ECO:0000259" key="2">
    <source>
        <dbReference type="Pfam" id="PF13556"/>
    </source>
</evidence>
<sequence length="393" mass="42361">MAEARDTAPAELVTWAEARLPRLIEDVHAAVLDRIALYRDEKIVPRADLRRSIAVNLRFVVAALAGTAAPDQAAPEETGRRRAHQGAPLPEVLQVYRIACAMLWDLLVRHARTGARADALVNLAGLLWRVTDEHAVRLTEAYRAANADLLVAQQRRRSALAEALFTGHRVAGAGPWEAGKLLGLSLDGRLAVVAAETRGLAEESLAGVERRLARLGIVSAWQLTPTLQAGVVSVRDEQFDPMLDVLRETAVARTGVSPPYRSLTDTPRALHLARTALAALPPGTAQVRAFGSSPLAAFLANDPDEGRRLARAVLGALLDQPAEERDFLLETLDAYLGNGGSADRAAQVLHCHANTVRYRMRRIRELTGRSLTDPGSVAELVAAVQALRLGPAT</sequence>
<dbReference type="InterPro" id="IPR025751">
    <property type="entry name" value="RsbRD_N_dom"/>
</dbReference>
<dbReference type="InterPro" id="IPR042070">
    <property type="entry name" value="PucR_C-HTH_sf"/>
</dbReference>
<gene>
    <name evidence="5" type="ORF">GQ466_05440</name>
</gene>
<proteinExistence type="inferred from homology"/>
<dbReference type="InterPro" id="IPR025736">
    <property type="entry name" value="PucR_C-HTH_dom"/>
</dbReference>
<dbReference type="Pfam" id="PF17853">
    <property type="entry name" value="GGDEF_2"/>
    <property type="match status" value="1"/>
</dbReference>
<accession>A0A6I4VZQ6</accession>
<dbReference type="Gene3D" id="1.10.10.2840">
    <property type="entry name" value="PucR C-terminal helix-turn-helix domain"/>
    <property type="match status" value="1"/>
</dbReference>
<reference evidence="5 6" key="1">
    <citation type="submission" date="2019-12" db="EMBL/GenBank/DDBJ databases">
        <title>Nocardia macrotermitis sp. nov. and Nocardia aurantia sp. nov., isolated from the gut of the fungus growing-termite Macrotermes natalensis.</title>
        <authorList>
            <person name="Christine B."/>
            <person name="Rene B."/>
        </authorList>
    </citation>
    <scope>NUCLEOTIDE SEQUENCE [LARGE SCALE GENOMIC DNA]</scope>
    <source>
        <strain evidence="5 6">DSM 102126</strain>
    </source>
</reference>
<dbReference type="EMBL" id="WUTW01000001">
    <property type="protein sequence ID" value="MXQ63467.1"/>
    <property type="molecule type" value="Genomic_DNA"/>
</dbReference>
<feature type="domain" description="CdaR GGDEF-like" evidence="4">
    <location>
        <begin position="176"/>
        <end position="278"/>
    </location>
</feature>
<dbReference type="InterPro" id="IPR041522">
    <property type="entry name" value="CdaR_GGDEF"/>
</dbReference>
<name>A0A6I4VZQ6_9ACTN</name>
<comment type="similarity">
    <text evidence="1">Belongs to the CdaR family.</text>
</comment>
<protein>
    <submittedName>
        <fullName evidence="5">PucR family transcriptional regulator</fullName>
    </submittedName>
</protein>
<dbReference type="PANTHER" id="PTHR33744">
    <property type="entry name" value="CARBOHYDRATE DIACID REGULATOR"/>
    <property type="match status" value="1"/>
</dbReference>
<dbReference type="OrthoDB" id="3196285at2"/>
<evidence type="ECO:0000259" key="3">
    <source>
        <dbReference type="Pfam" id="PF14361"/>
    </source>
</evidence>
<feature type="domain" description="RsbT co-antagonist protein RsbRD N-terminal" evidence="3">
    <location>
        <begin position="21"/>
        <end position="157"/>
    </location>
</feature>
<organism evidence="5 6">
    <name type="scientific">Actinomadura rayongensis</name>
    <dbReference type="NCBI Taxonomy" id="1429076"/>
    <lineage>
        <taxon>Bacteria</taxon>
        <taxon>Bacillati</taxon>
        <taxon>Actinomycetota</taxon>
        <taxon>Actinomycetes</taxon>
        <taxon>Streptosporangiales</taxon>
        <taxon>Thermomonosporaceae</taxon>
        <taxon>Actinomadura</taxon>
    </lineage>
</organism>
<evidence type="ECO:0000256" key="1">
    <source>
        <dbReference type="ARBA" id="ARBA00006754"/>
    </source>
</evidence>
<dbReference type="PANTHER" id="PTHR33744:SF1">
    <property type="entry name" value="DNA-BINDING TRANSCRIPTIONAL ACTIVATOR ADER"/>
    <property type="match status" value="1"/>
</dbReference>
<keyword evidence="6" id="KW-1185">Reference proteome</keyword>
<dbReference type="Pfam" id="PF14361">
    <property type="entry name" value="RsbRD_N"/>
    <property type="match status" value="1"/>
</dbReference>
<dbReference type="InterPro" id="IPR051448">
    <property type="entry name" value="CdaR-like_regulators"/>
</dbReference>
<dbReference type="AlphaFoldDB" id="A0A6I4VZQ6"/>
<dbReference type="RefSeq" id="WP_161101620.1">
    <property type="nucleotide sequence ID" value="NZ_JBHLYI010000012.1"/>
</dbReference>
<dbReference type="Proteomes" id="UP000431901">
    <property type="component" value="Unassembled WGS sequence"/>
</dbReference>
<evidence type="ECO:0000313" key="6">
    <source>
        <dbReference type="Proteomes" id="UP000431901"/>
    </source>
</evidence>
<feature type="domain" description="PucR C-terminal helix-turn-helix" evidence="2">
    <location>
        <begin position="328"/>
        <end position="386"/>
    </location>
</feature>